<reference evidence="4" key="1">
    <citation type="submission" date="2013-04" db="EMBL/GenBank/DDBJ databases">
        <authorList>
            <person name="Dingle K."/>
        </authorList>
    </citation>
    <scope>NUCLEOTIDE SEQUENCE</scope>
    <source>
        <strain evidence="4">Ox2155</strain>
    </source>
</reference>
<dbReference type="PANTHER" id="PTHR30185">
    <property type="entry name" value="CRYPTIC BETA-GLUCOSIDE BGL OPERON ANTITERMINATOR"/>
    <property type="match status" value="1"/>
</dbReference>
<keyword evidence="1" id="KW-0805">Transcription regulation</keyword>
<gene>
    <name evidence="4" type="primary">bgl2</name>
</gene>
<reference evidence="4" key="2">
    <citation type="submission" date="2013-11" db="EMBL/GenBank/DDBJ databases">
        <title>Evolutionary History of the Clostridium difficile Pathogenicity Locus.</title>
        <authorList>
            <person name="Dingle K.E."/>
            <person name="Elliott B."/>
            <person name="Robinson E."/>
            <person name="Griffiths D."/>
            <person name="Eyre D.W."/>
            <person name="Stoesser N."/>
            <person name="Vaughan A."/>
            <person name="Golubchik T."/>
            <person name="Fawley W.N."/>
            <person name="Wilcox M.H."/>
            <person name="Peto T.E."/>
            <person name="Walker A.S."/>
            <person name="Riley T.V."/>
            <person name="Crook D.W."/>
            <person name="Didelot X."/>
        </authorList>
    </citation>
    <scope>NUCLEOTIDE SEQUENCE</scope>
    <source>
        <strain evidence="4">Ox2155</strain>
    </source>
</reference>
<dbReference type="EMBL" id="HG002388">
    <property type="protein sequence ID" value="CDF47155.1"/>
    <property type="molecule type" value="Genomic_DNA"/>
</dbReference>
<evidence type="ECO:0000259" key="3">
    <source>
        <dbReference type="Pfam" id="PF05043"/>
    </source>
</evidence>
<organism evidence="4">
    <name type="scientific">Clostridioides difficile</name>
    <name type="common">Peptoclostridium difficile</name>
    <dbReference type="NCBI Taxonomy" id="1496"/>
    <lineage>
        <taxon>Bacteria</taxon>
        <taxon>Bacillati</taxon>
        <taxon>Bacillota</taxon>
        <taxon>Clostridia</taxon>
        <taxon>Peptostreptococcales</taxon>
        <taxon>Peptostreptococcaceae</taxon>
        <taxon>Clostridioides</taxon>
    </lineage>
</organism>
<protein>
    <submittedName>
        <fullName evidence="4">Bgl2 protein</fullName>
    </submittedName>
</protein>
<evidence type="ECO:0000313" key="4">
    <source>
        <dbReference type="EMBL" id="CDF47155.1"/>
    </source>
</evidence>
<evidence type="ECO:0000256" key="1">
    <source>
        <dbReference type="ARBA" id="ARBA00023015"/>
    </source>
</evidence>
<dbReference type="Pfam" id="PF05043">
    <property type="entry name" value="Mga"/>
    <property type="match status" value="1"/>
</dbReference>
<name>V5ZEN3_CLODI</name>
<dbReference type="PANTHER" id="PTHR30185:SF9">
    <property type="entry name" value="MANNITOL-SPECIFIC PHOSPHOTRANSFERASE ENZYME IIA COMPONENT"/>
    <property type="match status" value="1"/>
</dbReference>
<feature type="domain" description="Mga helix-turn-helix" evidence="3">
    <location>
        <begin position="92"/>
        <end position="162"/>
    </location>
</feature>
<keyword evidence="2" id="KW-0804">Transcription</keyword>
<sequence>MVVDKEIVSILQILLNSTLITTNGLQEESNSSKRQITYRINKINDMLKVKNVPLICLRADKDIIVRKETKKAIKEILEKNYSKNTYYFSKTERLLYMYLMLFINMDDISINHFINSIKVSRSTVNLDFKDLIPELEKKNIKVKNNRINGYYIVGNEMEIRRVLIKNIIETLSNEKSSRVFDIFIKEYNLDSFEEAKKIILKLIKKYEITFVEDRLVEILYLIFDYPHKHYTFKHFEV</sequence>
<accession>V5ZEN3</accession>
<evidence type="ECO:0000256" key="2">
    <source>
        <dbReference type="ARBA" id="ARBA00023163"/>
    </source>
</evidence>
<proteinExistence type="predicted"/>
<dbReference type="AlphaFoldDB" id="V5ZEN3"/>
<dbReference type="InterPro" id="IPR050661">
    <property type="entry name" value="BglG_antiterminators"/>
</dbReference>
<dbReference type="InterPro" id="IPR007737">
    <property type="entry name" value="Mga_HTH"/>
</dbReference>